<dbReference type="Pfam" id="PF20656">
    <property type="entry name" value="MS_N"/>
    <property type="match status" value="1"/>
</dbReference>
<dbReference type="FunCoup" id="G8YMI6">
    <property type="interactions" value="874"/>
</dbReference>
<dbReference type="InterPro" id="IPR046363">
    <property type="entry name" value="MS_N_TIM-barrel_dom"/>
</dbReference>
<dbReference type="PANTHER" id="PTHR42902">
    <property type="entry name" value="MALATE SYNTHASE"/>
    <property type="match status" value="1"/>
</dbReference>
<name>G8YMI6_PICSO</name>
<dbReference type="EC" id="2.3.3.9" evidence="3 10"/>
<evidence type="ECO:0000259" key="12">
    <source>
        <dbReference type="Pfam" id="PF01274"/>
    </source>
</evidence>
<dbReference type="GO" id="GO:0006099">
    <property type="term" value="P:tricarboxylic acid cycle"/>
    <property type="evidence" value="ECO:0007669"/>
    <property type="project" value="UniProtKB-KW"/>
</dbReference>
<dbReference type="InterPro" id="IPR048356">
    <property type="entry name" value="MS_N"/>
</dbReference>
<dbReference type="AlphaFoldDB" id="G8YMI6"/>
<dbReference type="NCBIfam" id="TIGR01344">
    <property type="entry name" value="malate_syn_A"/>
    <property type="match status" value="1"/>
</dbReference>
<protein>
    <recommendedName>
        <fullName evidence="3 10">Malate synthase</fullName>
        <ecNumber evidence="3 10">2.3.3.9</ecNumber>
    </recommendedName>
</protein>
<comment type="subcellular location">
    <subcellularLocation>
        <location evidence="1">Peroxisome</location>
    </subcellularLocation>
</comment>
<evidence type="ECO:0000256" key="1">
    <source>
        <dbReference type="ARBA" id="ARBA00004275"/>
    </source>
</evidence>
<feature type="compositionally biased region" description="Basic and acidic residues" evidence="11">
    <location>
        <begin position="99"/>
        <end position="109"/>
    </location>
</feature>
<evidence type="ECO:0000256" key="4">
    <source>
        <dbReference type="ARBA" id="ARBA00022435"/>
    </source>
</evidence>
<dbReference type="EMBL" id="FO082054">
    <property type="protein sequence ID" value="CCE88582.1"/>
    <property type="molecule type" value="Genomic_DNA"/>
</dbReference>
<evidence type="ECO:0000256" key="6">
    <source>
        <dbReference type="ARBA" id="ARBA00022679"/>
    </source>
</evidence>
<dbReference type="InterPro" id="IPR001465">
    <property type="entry name" value="Malate_synthase_TIM"/>
</dbReference>
<feature type="active site" description="Proton donor" evidence="9">
    <location>
        <position position="460"/>
    </location>
</feature>
<dbReference type="CDD" id="cd00727">
    <property type="entry name" value="malate_synt_A"/>
    <property type="match status" value="1"/>
</dbReference>
<accession>G8YMI6</accession>
<sequence length="556" mass="62539">MSSIKQLEGVQVRGAVSQKPEFSEGKTSQADILTQSALSFVVLLHRTFNGTRKQLLENRQKVQKSIDKGEPLGLLQDEESKKIRENPTWRGAVPGQGLADRRTEITGPPDRKMVVNALNTDVKTYMSDFEDSMAPTWSNVLNGQVNLYDAVRKQIDFSSKEGKSYAVKRENRHIPVILVRPRGWHMVEKHILVDGEPISASLLDFGLYFYHNAHQLIKDGLGPYFYLPKMEHHLEAKLWNDVFNVSQDILSIPRGTIRATVLIETLLAAFQMEEIIYQLRDHSAGLNCGRWDYIFSTAKRLRNLPSKVLPDRDLVTMTVPFMSSYCKILINTCHRRQVHAMGGMAAQIPVKNDQKAHDAAMAKVENDKLREVTMHHDGTWVAHPFLAAIANGVFNKHMPTPNQIHIVPESVPHSNLTDTTIENAKVTSQGIKANLYIALNYIESWLRGLGCVPINNLMEDAATAEVSRLQLYTWVTHKVRLADTNETVTPDLISSLLQKEVDSLSKAHGPSSKFELAAKYLEPEIRGESLSEFLTTLIYDDITTITDDVDLASLKP</sequence>
<evidence type="ECO:0000313" key="15">
    <source>
        <dbReference type="EMBL" id="CCE88582.1"/>
    </source>
</evidence>
<feature type="active site" description="Proton acceptor" evidence="9">
    <location>
        <position position="180"/>
    </location>
</feature>
<evidence type="ECO:0000259" key="14">
    <source>
        <dbReference type="Pfam" id="PF20659"/>
    </source>
</evidence>
<dbReference type="PROSITE" id="PS00510">
    <property type="entry name" value="MALATE_SYNTHASE"/>
    <property type="match status" value="1"/>
</dbReference>
<feature type="region of interest" description="Disordered" evidence="11">
    <location>
        <begin position="67"/>
        <end position="109"/>
    </location>
</feature>
<dbReference type="OrthoDB" id="186072at2759"/>
<dbReference type="Pfam" id="PF01274">
    <property type="entry name" value="MS_TIM-barrel"/>
    <property type="match status" value="1"/>
</dbReference>
<feature type="compositionally biased region" description="Basic and acidic residues" evidence="11">
    <location>
        <begin position="78"/>
        <end position="87"/>
    </location>
</feature>
<keyword evidence="4 10" id="KW-0329">Glyoxylate bypass</keyword>
<evidence type="ECO:0000256" key="8">
    <source>
        <dbReference type="ARBA" id="ARBA00047918"/>
    </source>
</evidence>
<feature type="domain" description="Malate synthase N-terminal" evidence="13">
    <location>
        <begin position="26"/>
        <end position="72"/>
    </location>
</feature>
<keyword evidence="16" id="KW-1185">Reference proteome</keyword>
<dbReference type="SUPFAM" id="SSF51645">
    <property type="entry name" value="Malate synthase G"/>
    <property type="match status" value="1"/>
</dbReference>
<feature type="domain" description="Malate synthase TIM barrel" evidence="12">
    <location>
        <begin position="177"/>
        <end position="410"/>
    </location>
</feature>
<dbReference type="Gene3D" id="3.20.20.360">
    <property type="entry name" value="Malate synthase, domain 3"/>
    <property type="match status" value="1"/>
</dbReference>
<dbReference type="GO" id="GO:0006097">
    <property type="term" value="P:glyoxylate cycle"/>
    <property type="evidence" value="ECO:0007669"/>
    <property type="project" value="UniProtKB-UniPathway"/>
</dbReference>
<evidence type="ECO:0000259" key="13">
    <source>
        <dbReference type="Pfam" id="PF20656"/>
    </source>
</evidence>
<comment type="pathway">
    <text evidence="10">Carbohydrate metabolism; glyoxylate cycle; (S)-malate from isocitrate: step 2/2.</text>
</comment>
<dbReference type="FunFam" id="3.20.20.360:FF:000001">
    <property type="entry name" value="Malate synthase"/>
    <property type="match status" value="1"/>
</dbReference>
<dbReference type="HOGENOM" id="CLU_018928_3_0_1"/>
<dbReference type="Pfam" id="PF20659">
    <property type="entry name" value="MS_C"/>
    <property type="match status" value="1"/>
</dbReference>
<evidence type="ECO:0000256" key="2">
    <source>
        <dbReference type="ARBA" id="ARBA00006394"/>
    </source>
</evidence>
<organism evidence="15 16">
    <name type="scientific">Pichia sorbitophila (strain ATCC MYA-4447 / BCRC 22081 / CBS 7064 / NBRC 10061 / NRRL Y-12695)</name>
    <name type="common">Hybrid yeast</name>
    <dbReference type="NCBI Taxonomy" id="559304"/>
    <lineage>
        <taxon>Eukaryota</taxon>
        <taxon>Fungi</taxon>
        <taxon>Dikarya</taxon>
        <taxon>Ascomycota</taxon>
        <taxon>Saccharomycotina</taxon>
        <taxon>Pichiomycetes</taxon>
        <taxon>Debaryomycetaceae</taxon>
        <taxon>Millerozyma</taxon>
    </lineage>
</organism>
<keyword evidence="7" id="KW-0576">Peroxisome</keyword>
<gene>
    <name evidence="15" type="primary">Piso0_001351</name>
    <name evidence="15" type="ORF">GNLVRS01_PISO0F04581g</name>
</gene>
<dbReference type="InterPro" id="IPR019830">
    <property type="entry name" value="Malate_synthase_CS"/>
</dbReference>
<reference evidence="15 16" key="1">
    <citation type="journal article" date="2012" name="G3 (Bethesda)">
        <title>Pichia sorbitophila, an interspecies yeast hybrid reveals early steps of genome resolution following polyploidization.</title>
        <authorList>
            <person name="Leh Louis V."/>
            <person name="Despons L."/>
            <person name="Friedrich A."/>
            <person name="Martin T."/>
            <person name="Durrens P."/>
            <person name="Casaregola S."/>
            <person name="Neuveglise C."/>
            <person name="Fairhead C."/>
            <person name="Marck C."/>
            <person name="Cruz J.A."/>
            <person name="Straub M.L."/>
            <person name="Kugler V."/>
            <person name="Sacerdot C."/>
            <person name="Uzunov Z."/>
            <person name="Thierry A."/>
            <person name="Weiss S."/>
            <person name="Bleykasten C."/>
            <person name="De Montigny J."/>
            <person name="Jacques N."/>
            <person name="Jung P."/>
            <person name="Lemaire M."/>
            <person name="Mallet S."/>
            <person name="Morel G."/>
            <person name="Richard G.F."/>
            <person name="Sarkar A."/>
            <person name="Savel G."/>
            <person name="Schacherer J."/>
            <person name="Seret M.L."/>
            <person name="Talla E."/>
            <person name="Samson G."/>
            <person name="Jubin C."/>
            <person name="Poulain J."/>
            <person name="Vacherie B."/>
            <person name="Barbe V."/>
            <person name="Pelletier E."/>
            <person name="Sherman D.J."/>
            <person name="Westhof E."/>
            <person name="Weissenbach J."/>
            <person name="Baret P.V."/>
            <person name="Wincker P."/>
            <person name="Gaillardin C."/>
            <person name="Dujon B."/>
            <person name="Souciet J.L."/>
        </authorList>
    </citation>
    <scope>NUCLEOTIDE SEQUENCE [LARGE SCALE GENOMIC DNA]</scope>
    <source>
        <strain evidence="16">ATCC MYA-4447 / BCRC 22081 / CBS 7064 / NBRC 10061 / NRRL Y-12695</strain>
    </source>
</reference>
<dbReference type="InterPro" id="IPR048355">
    <property type="entry name" value="MS_C"/>
</dbReference>
<evidence type="ECO:0000256" key="5">
    <source>
        <dbReference type="ARBA" id="ARBA00022532"/>
    </source>
</evidence>
<feature type="domain" description="Malate synthase C-terminal" evidence="14">
    <location>
        <begin position="426"/>
        <end position="542"/>
    </location>
</feature>
<dbReference type="InParanoid" id="G8YMI6"/>
<evidence type="ECO:0000313" key="16">
    <source>
        <dbReference type="Proteomes" id="UP000005222"/>
    </source>
</evidence>
<dbReference type="UniPathway" id="UPA00703">
    <property type="reaction ID" value="UER00720"/>
</dbReference>
<dbReference type="PIRSF" id="PIRSF001363">
    <property type="entry name" value="Malate_synth"/>
    <property type="match status" value="1"/>
</dbReference>
<dbReference type="eggNOG" id="KOG1261">
    <property type="taxonomic scope" value="Eukaryota"/>
</dbReference>
<comment type="catalytic activity">
    <reaction evidence="8 10">
        <text>glyoxylate + acetyl-CoA + H2O = (S)-malate + CoA + H(+)</text>
        <dbReference type="Rhea" id="RHEA:18181"/>
        <dbReference type="ChEBI" id="CHEBI:15377"/>
        <dbReference type="ChEBI" id="CHEBI:15378"/>
        <dbReference type="ChEBI" id="CHEBI:15589"/>
        <dbReference type="ChEBI" id="CHEBI:36655"/>
        <dbReference type="ChEBI" id="CHEBI:57287"/>
        <dbReference type="ChEBI" id="CHEBI:57288"/>
        <dbReference type="EC" id="2.3.3.9"/>
    </reaction>
</comment>
<dbReference type="InterPro" id="IPR044856">
    <property type="entry name" value="Malate_synth_C_sf"/>
</dbReference>
<dbReference type="GO" id="GO:0005782">
    <property type="term" value="C:peroxisomal matrix"/>
    <property type="evidence" value="ECO:0007669"/>
    <property type="project" value="TreeGrafter"/>
</dbReference>
<dbReference type="STRING" id="559304.G8YMI6"/>
<keyword evidence="5 10" id="KW-0816">Tricarboxylic acid cycle</keyword>
<evidence type="ECO:0000256" key="3">
    <source>
        <dbReference type="ARBA" id="ARBA00012636"/>
    </source>
</evidence>
<dbReference type="InterPro" id="IPR011076">
    <property type="entry name" value="Malate_synth_sf"/>
</dbReference>
<dbReference type="GO" id="GO:0004474">
    <property type="term" value="F:malate synthase activity"/>
    <property type="evidence" value="ECO:0007669"/>
    <property type="project" value="UniProtKB-EC"/>
</dbReference>
<dbReference type="InterPro" id="IPR006252">
    <property type="entry name" value="Malate_synthA"/>
</dbReference>
<dbReference type="Proteomes" id="UP000005222">
    <property type="component" value="Chromosome F"/>
</dbReference>
<dbReference type="PANTHER" id="PTHR42902:SF1">
    <property type="entry name" value="MALATE SYNTHASE 1-RELATED"/>
    <property type="match status" value="1"/>
</dbReference>
<proteinExistence type="inferred from homology"/>
<dbReference type="Gene3D" id="1.20.1220.12">
    <property type="entry name" value="Malate synthase, domain III"/>
    <property type="match status" value="1"/>
</dbReference>
<evidence type="ECO:0000256" key="11">
    <source>
        <dbReference type="SAM" id="MobiDB-lite"/>
    </source>
</evidence>
<keyword evidence="6 10" id="KW-0808">Transferase</keyword>
<dbReference type="OMA" id="DGSWIAH"/>
<comment type="similarity">
    <text evidence="2 10">Belongs to the malate synthase family.</text>
</comment>
<evidence type="ECO:0000256" key="7">
    <source>
        <dbReference type="ARBA" id="ARBA00023140"/>
    </source>
</evidence>
<evidence type="ECO:0000256" key="10">
    <source>
        <dbReference type="RuleBase" id="RU000555"/>
    </source>
</evidence>
<evidence type="ECO:0000256" key="9">
    <source>
        <dbReference type="PIRSR" id="PIRSR001363-1"/>
    </source>
</evidence>
<dbReference type="FunFam" id="1.20.1220.12:FF:000001">
    <property type="entry name" value="Malate synthase"/>
    <property type="match status" value="1"/>
</dbReference>